<keyword evidence="1 3" id="KW-0378">Hydrolase</keyword>
<keyword evidence="4" id="KW-1185">Reference proteome</keyword>
<dbReference type="Gene3D" id="3.40.50.1820">
    <property type="entry name" value="alpha/beta hydrolase"/>
    <property type="match status" value="1"/>
</dbReference>
<evidence type="ECO:0000259" key="2">
    <source>
        <dbReference type="Pfam" id="PF07859"/>
    </source>
</evidence>
<dbReference type="InterPro" id="IPR050300">
    <property type="entry name" value="GDXG_lipolytic_enzyme"/>
</dbReference>
<evidence type="ECO:0000313" key="4">
    <source>
        <dbReference type="Proteomes" id="UP000238392"/>
    </source>
</evidence>
<dbReference type="PANTHER" id="PTHR48081:SF33">
    <property type="entry name" value="KYNURENINE FORMAMIDASE"/>
    <property type="match status" value="1"/>
</dbReference>
<evidence type="ECO:0000313" key="3">
    <source>
        <dbReference type="EMBL" id="PRY92112.1"/>
    </source>
</evidence>
<feature type="domain" description="Alpha/beta hydrolase fold-3" evidence="2">
    <location>
        <begin position="65"/>
        <end position="191"/>
    </location>
</feature>
<reference evidence="3 4" key="1">
    <citation type="submission" date="2018-03" db="EMBL/GenBank/DDBJ databases">
        <title>Genomic Encyclopedia of Archaeal and Bacterial Type Strains, Phase II (KMG-II): from individual species to whole genera.</title>
        <authorList>
            <person name="Goeker M."/>
        </authorList>
    </citation>
    <scope>NUCLEOTIDE SEQUENCE [LARGE SCALE GENOMIC DNA]</scope>
    <source>
        <strain evidence="3 4">DSM 100212</strain>
    </source>
</reference>
<dbReference type="OrthoDB" id="9771666at2"/>
<dbReference type="Proteomes" id="UP000238392">
    <property type="component" value="Unassembled WGS sequence"/>
</dbReference>
<sequence length="258" mass="28135">MNLDRAYENTAFIDGGSSYPARWKSQAEAFRIAQSARARLDQRYGDGRRHLYDLFLPEGAAKGLLVFIHGGYWKAFDKSYWSHLAAGAVAAGWAVAMPMYTLAPEARISAIVQEAAAAVATLADVVDGPIVLTGHSAGGHLSARLAVGDLLPKGVMHRIRRVVPISPVGDLLPMTQLEMNDILKITEDEALTESPVYLPAPRVPVTVWVGGAERPVFVEQAAMLARMWEAPLQIADKRHHFDVIEDMAQGPLLDLLFA</sequence>
<organism evidence="3 4">
    <name type="scientific">Donghicola tyrosinivorans</name>
    <dbReference type="NCBI Taxonomy" id="1652492"/>
    <lineage>
        <taxon>Bacteria</taxon>
        <taxon>Pseudomonadati</taxon>
        <taxon>Pseudomonadota</taxon>
        <taxon>Alphaproteobacteria</taxon>
        <taxon>Rhodobacterales</taxon>
        <taxon>Roseobacteraceae</taxon>
        <taxon>Donghicola</taxon>
    </lineage>
</organism>
<dbReference type="PANTHER" id="PTHR48081">
    <property type="entry name" value="AB HYDROLASE SUPERFAMILY PROTEIN C4A8.06C"/>
    <property type="match status" value="1"/>
</dbReference>
<gene>
    <name evidence="3" type="ORF">CLV74_10223</name>
</gene>
<comment type="caution">
    <text evidence="3">The sequence shown here is derived from an EMBL/GenBank/DDBJ whole genome shotgun (WGS) entry which is preliminary data.</text>
</comment>
<accession>A0A2T0WZH4</accession>
<dbReference type="InterPro" id="IPR029058">
    <property type="entry name" value="AB_hydrolase_fold"/>
</dbReference>
<evidence type="ECO:0000256" key="1">
    <source>
        <dbReference type="ARBA" id="ARBA00022801"/>
    </source>
</evidence>
<dbReference type="EMBL" id="PVTQ01000002">
    <property type="protein sequence ID" value="PRY92112.1"/>
    <property type="molecule type" value="Genomic_DNA"/>
</dbReference>
<dbReference type="AlphaFoldDB" id="A0A2T0WZH4"/>
<name>A0A2T0WZH4_9RHOB</name>
<dbReference type="GO" id="GO:0016787">
    <property type="term" value="F:hydrolase activity"/>
    <property type="evidence" value="ECO:0007669"/>
    <property type="project" value="UniProtKB-KW"/>
</dbReference>
<dbReference type="Pfam" id="PF07859">
    <property type="entry name" value="Abhydrolase_3"/>
    <property type="match status" value="1"/>
</dbReference>
<proteinExistence type="predicted"/>
<dbReference type="InterPro" id="IPR013094">
    <property type="entry name" value="AB_hydrolase_3"/>
</dbReference>
<protein>
    <submittedName>
        <fullName evidence="3">Alpha/beta hydrolase family protein</fullName>
    </submittedName>
</protein>
<dbReference type="SUPFAM" id="SSF53474">
    <property type="entry name" value="alpha/beta-Hydrolases"/>
    <property type="match status" value="1"/>
</dbReference>
<dbReference type="RefSeq" id="WP_106262649.1">
    <property type="nucleotide sequence ID" value="NZ_PVTQ01000002.1"/>
</dbReference>